<feature type="binding site" evidence="4">
    <location>
        <position position="120"/>
    </location>
    <ligand>
        <name>substrate</name>
    </ligand>
</feature>
<organism evidence="5 6">
    <name type="scientific">Vibrio zhugei</name>
    <dbReference type="NCBI Taxonomy" id="2479546"/>
    <lineage>
        <taxon>Bacteria</taxon>
        <taxon>Pseudomonadati</taxon>
        <taxon>Pseudomonadota</taxon>
        <taxon>Gammaproteobacteria</taxon>
        <taxon>Vibrionales</taxon>
        <taxon>Vibrionaceae</taxon>
        <taxon>Vibrio</taxon>
    </lineage>
</organism>
<dbReference type="RefSeq" id="WP_123017158.1">
    <property type="nucleotide sequence ID" value="NZ_AP024911.1"/>
</dbReference>
<comment type="subcellular location">
    <subcellularLocation>
        <location evidence="4">Cytoplasm</location>
    </subcellularLocation>
</comment>
<comment type="similarity">
    <text evidence="4">Belongs to the UbiC family.</text>
</comment>
<accession>A0ABV7CAY1</accession>
<feature type="binding site" evidence="4">
    <location>
        <position position="82"/>
    </location>
    <ligand>
        <name>substrate</name>
    </ligand>
</feature>
<keyword evidence="4" id="KW-0670">Pyruvate</keyword>
<comment type="catalytic activity">
    <reaction evidence="4">
        <text>chorismate = 4-hydroxybenzoate + pyruvate</text>
        <dbReference type="Rhea" id="RHEA:16505"/>
        <dbReference type="ChEBI" id="CHEBI:15361"/>
        <dbReference type="ChEBI" id="CHEBI:17879"/>
        <dbReference type="ChEBI" id="CHEBI:29748"/>
        <dbReference type="EC" id="4.1.3.40"/>
    </reaction>
</comment>
<keyword evidence="1 4" id="KW-0963">Cytoplasm</keyword>
<dbReference type="PANTHER" id="PTHR38683:SF1">
    <property type="entry name" value="CHORISMATE PYRUVATE-LYASE"/>
    <property type="match status" value="1"/>
</dbReference>
<dbReference type="EC" id="4.1.3.40" evidence="4"/>
<gene>
    <name evidence="4" type="primary">ubiC</name>
    <name evidence="5" type="ORF">ACFODT_15380</name>
</gene>
<name>A0ABV7CAY1_9VIBR</name>
<protein>
    <recommendedName>
        <fullName evidence="4">Probable chorismate pyruvate-lyase</fullName>
        <shortName evidence="4">CL</shortName>
        <shortName evidence="4">CPL</shortName>
        <ecNumber evidence="4">4.1.3.40</ecNumber>
    </recommendedName>
</protein>
<evidence type="ECO:0000256" key="1">
    <source>
        <dbReference type="ARBA" id="ARBA00022490"/>
    </source>
</evidence>
<comment type="function">
    <text evidence="4">Removes the pyruvyl group from chorismate, with concomitant aromatization of the ring, to provide 4-hydroxybenzoate (4HB) for the ubiquinone pathway.</text>
</comment>
<dbReference type="Pfam" id="PF04345">
    <property type="entry name" value="Chor_lyase"/>
    <property type="match status" value="1"/>
</dbReference>
<comment type="pathway">
    <text evidence="4">Cofactor biosynthesis; ubiquinone biosynthesis.</text>
</comment>
<dbReference type="SUPFAM" id="SSF64288">
    <property type="entry name" value="Chorismate lyase-like"/>
    <property type="match status" value="1"/>
</dbReference>
<comment type="caution">
    <text evidence="4">Lacks conserved residue(s) required for the propagation of feature annotation.</text>
</comment>
<dbReference type="HAMAP" id="MF_01632">
    <property type="entry name" value="UbiC"/>
    <property type="match status" value="1"/>
</dbReference>
<proteinExistence type="inferred from homology"/>
<evidence type="ECO:0000256" key="3">
    <source>
        <dbReference type="ARBA" id="ARBA00023239"/>
    </source>
</evidence>
<keyword evidence="2 4" id="KW-0831">Ubiquinone biosynthesis</keyword>
<evidence type="ECO:0000256" key="4">
    <source>
        <dbReference type="HAMAP-Rule" id="MF_01632"/>
    </source>
</evidence>
<dbReference type="InterPro" id="IPR028978">
    <property type="entry name" value="Chorismate_lyase_/UTRA_dom_sf"/>
</dbReference>
<reference evidence="6" key="1">
    <citation type="journal article" date="2019" name="Int. J. Syst. Evol. Microbiol.">
        <title>The Global Catalogue of Microorganisms (GCM) 10K type strain sequencing project: providing services to taxonomists for standard genome sequencing and annotation.</title>
        <authorList>
            <consortium name="The Broad Institute Genomics Platform"/>
            <consortium name="The Broad Institute Genome Sequencing Center for Infectious Disease"/>
            <person name="Wu L."/>
            <person name="Ma J."/>
        </authorList>
    </citation>
    <scope>NUCLEOTIDE SEQUENCE [LARGE SCALE GENOMIC DNA]</scope>
    <source>
        <strain evidence="6">KCTC 62784</strain>
    </source>
</reference>
<keyword evidence="6" id="KW-1185">Reference proteome</keyword>
<dbReference type="PANTHER" id="PTHR38683">
    <property type="entry name" value="CHORISMATE PYRUVATE-LYASE"/>
    <property type="match status" value="1"/>
</dbReference>
<feature type="binding site" evidence="4">
    <location>
        <position position="165"/>
    </location>
    <ligand>
        <name>substrate</name>
    </ligand>
</feature>
<dbReference type="EMBL" id="JBHRSE010000110">
    <property type="protein sequence ID" value="MFC3025186.1"/>
    <property type="molecule type" value="Genomic_DNA"/>
</dbReference>
<dbReference type="Gene3D" id="3.40.1410.10">
    <property type="entry name" value="Chorismate lyase-like"/>
    <property type="match status" value="1"/>
</dbReference>
<keyword evidence="3 4" id="KW-0456">Lyase</keyword>
<comment type="caution">
    <text evidence="5">The sequence shown here is derived from an EMBL/GenBank/DDBJ whole genome shotgun (WGS) entry which is preliminary data.</text>
</comment>
<evidence type="ECO:0000313" key="6">
    <source>
        <dbReference type="Proteomes" id="UP001595384"/>
    </source>
</evidence>
<dbReference type="GO" id="GO:0016829">
    <property type="term" value="F:lyase activity"/>
    <property type="evidence" value="ECO:0007669"/>
    <property type="project" value="UniProtKB-KW"/>
</dbReference>
<dbReference type="Proteomes" id="UP001595384">
    <property type="component" value="Unassembled WGS sequence"/>
</dbReference>
<evidence type="ECO:0000256" key="2">
    <source>
        <dbReference type="ARBA" id="ARBA00022688"/>
    </source>
</evidence>
<evidence type="ECO:0000313" key="5">
    <source>
        <dbReference type="EMBL" id="MFC3025186.1"/>
    </source>
</evidence>
<sequence>MNKSTSLYLSALCKMHWQSPRQFDYPSAVSGAWLQEMGSLSQRLAQSCHQLKVKVINNQPVAFNDFMPIERQGLPCETFWVRDVMLYGDDQPWVVARTLMPLSVIDEAPCDLSQLGEKPLGLTVFDSPQARRDQLEVAYCPDPHRTLLARRSRLWMHEHAMLVSEIFLPESPIYK</sequence>
<dbReference type="InterPro" id="IPR007440">
    <property type="entry name" value="Chorismate--pyruvate_lyase"/>
</dbReference>